<comment type="similarity">
    <text evidence="2 9">Belongs to the mitochondrial carrier (TC 2.A.29) family.</text>
</comment>
<comment type="caution">
    <text evidence="10">Lacks conserved residue(s) required for the propagation of feature annotation.</text>
</comment>
<keyword evidence="7 8" id="KW-0472">Membrane</keyword>
<evidence type="ECO:0000313" key="12">
    <source>
        <dbReference type="EMBL" id="CCC91900.1"/>
    </source>
</evidence>
<keyword evidence="4 8" id="KW-0812">Transmembrane</keyword>
<evidence type="ECO:0000256" key="4">
    <source>
        <dbReference type="ARBA" id="ARBA00022692"/>
    </source>
</evidence>
<comment type="function">
    <text evidence="10">Catalyzes the exchange of ADP and ATP across the membrane.</text>
</comment>
<dbReference type="GO" id="GO:1990544">
    <property type="term" value="P:mitochondrial ATP transmembrane transport"/>
    <property type="evidence" value="ECO:0007669"/>
    <property type="project" value="InterPro"/>
</dbReference>
<evidence type="ECO:0000256" key="3">
    <source>
        <dbReference type="ARBA" id="ARBA00022448"/>
    </source>
</evidence>
<evidence type="ECO:0000256" key="1">
    <source>
        <dbReference type="ARBA" id="ARBA00004141"/>
    </source>
</evidence>
<dbReference type="PANTHER" id="PTHR45635">
    <property type="entry name" value="ADP,ATP CARRIER PROTEIN 1-RELATED-RELATED"/>
    <property type="match status" value="1"/>
</dbReference>
<dbReference type="GO" id="GO:0005471">
    <property type="term" value="F:ATP:ADP antiporter activity"/>
    <property type="evidence" value="ECO:0007669"/>
    <property type="project" value="UniProtKB-UniRule"/>
</dbReference>
<keyword evidence="3 9" id="KW-0813">Transport</keyword>
<proteinExistence type="inferred from homology"/>
<dbReference type="GO" id="GO:0140021">
    <property type="term" value="P:mitochondrial ADP transmembrane transport"/>
    <property type="evidence" value="ECO:0007669"/>
    <property type="project" value="InterPro"/>
</dbReference>
<protein>
    <recommendedName>
        <fullName evidence="10">ADP/ATP translocase</fullName>
    </recommendedName>
    <alternativeName>
        <fullName evidence="10">ADP,ATP carrier protein</fullName>
    </alternativeName>
</protein>
<dbReference type="InterPro" id="IPR002113">
    <property type="entry name" value="ADT_euk_type"/>
</dbReference>
<evidence type="ECO:0000256" key="11">
    <source>
        <dbReference type="SAM" id="MobiDB-lite"/>
    </source>
</evidence>
<organism evidence="12">
    <name type="scientific">Trypanosoma congolense (strain IL3000)</name>
    <dbReference type="NCBI Taxonomy" id="1068625"/>
    <lineage>
        <taxon>Eukaryota</taxon>
        <taxon>Discoba</taxon>
        <taxon>Euglenozoa</taxon>
        <taxon>Kinetoplastea</taxon>
        <taxon>Metakinetoplastina</taxon>
        <taxon>Trypanosomatida</taxon>
        <taxon>Trypanosomatidae</taxon>
        <taxon>Trypanosoma</taxon>
        <taxon>Nannomonas</taxon>
    </lineage>
</organism>
<dbReference type="EMBL" id="HE575321">
    <property type="protein sequence ID" value="CCC91900.1"/>
    <property type="molecule type" value="Genomic_DNA"/>
</dbReference>
<dbReference type="InterPro" id="IPR023395">
    <property type="entry name" value="MCP_dom_sf"/>
</dbReference>
<dbReference type="Pfam" id="PF00153">
    <property type="entry name" value="Mito_carr"/>
    <property type="match status" value="3"/>
</dbReference>
<dbReference type="GO" id="GO:0005743">
    <property type="term" value="C:mitochondrial inner membrane"/>
    <property type="evidence" value="ECO:0007669"/>
    <property type="project" value="InterPro"/>
</dbReference>
<comment type="subunit">
    <text evidence="10">Monomer.</text>
</comment>
<feature type="region of interest" description="Disordered" evidence="11">
    <location>
        <begin position="1"/>
        <end position="35"/>
    </location>
</feature>
<feature type="transmembrane region" description="Helical" evidence="10">
    <location>
        <begin position="114"/>
        <end position="132"/>
    </location>
</feature>
<evidence type="ECO:0000256" key="9">
    <source>
        <dbReference type="RuleBase" id="RU000488"/>
    </source>
</evidence>
<accession>G0UR89</accession>
<evidence type="ECO:0000256" key="2">
    <source>
        <dbReference type="ARBA" id="ARBA00006375"/>
    </source>
</evidence>
<feature type="repeat" description="Solcar" evidence="8">
    <location>
        <begin position="152"/>
        <end position="240"/>
    </location>
</feature>
<feature type="repeat" description="Solcar" evidence="8">
    <location>
        <begin position="249"/>
        <end position="334"/>
    </location>
</feature>
<evidence type="ECO:0000256" key="10">
    <source>
        <dbReference type="RuleBase" id="RU368008"/>
    </source>
</evidence>
<comment type="subcellular location">
    <subcellularLocation>
        <location evidence="1 10">Membrane</location>
        <topology evidence="1 10">Multi-pass membrane protein</topology>
    </subcellularLocation>
</comment>
<feature type="transmembrane region" description="Helical" evidence="10">
    <location>
        <begin position="152"/>
        <end position="172"/>
    </location>
</feature>
<evidence type="ECO:0000256" key="5">
    <source>
        <dbReference type="ARBA" id="ARBA00022737"/>
    </source>
</evidence>
<dbReference type="InterPro" id="IPR018108">
    <property type="entry name" value="MCP_transmembrane"/>
</dbReference>
<feature type="repeat" description="Solcar" evidence="8">
    <location>
        <begin position="44"/>
        <end position="137"/>
    </location>
</feature>
<reference evidence="12" key="1">
    <citation type="journal article" date="2012" name="Proc. Natl. Acad. Sci. U.S.A.">
        <title>Antigenic diversity is generated by distinct evolutionary mechanisms in African trypanosome species.</title>
        <authorList>
            <person name="Jackson A.P."/>
            <person name="Berry A."/>
            <person name="Aslett M."/>
            <person name="Allison H.C."/>
            <person name="Burton P."/>
            <person name="Vavrova-Anderson J."/>
            <person name="Brown R."/>
            <person name="Browne H."/>
            <person name="Corton N."/>
            <person name="Hauser H."/>
            <person name="Gamble J."/>
            <person name="Gilderthorp R."/>
            <person name="Marcello L."/>
            <person name="McQuillan J."/>
            <person name="Otto T.D."/>
            <person name="Quail M.A."/>
            <person name="Sanders M.J."/>
            <person name="van Tonder A."/>
            <person name="Ginger M.L."/>
            <person name="Field M.C."/>
            <person name="Barry J.D."/>
            <person name="Hertz-Fowler C."/>
            <person name="Berriman M."/>
        </authorList>
    </citation>
    <scope>NUCLEOTIDE SEQUENCE</scope>
    <source>
        <strain evidence="12">IL3000</strain>
    </source>
</reference>
<dbReference type="VEuPathDB" id="TriTrypDB:TcIL3000_8_1060"/>
<gene>
    <name evidence="12" type="ORF">TCIL3000_8_1060</name>
</gene>
<dbReference type="PRINTS" id="PR00926">
    <property type="entry name" value="MITOCARRIER"/>
</dbReference>
<dbReference type="Gene3D" id="1.50.40.10">
    <property type="entry name" value="Mitochondrial carrier domain"/>
    <property type="match status" value="1"/>
</dbReference>
<keyword evidence="6 10" id="KW-1133">Transmembrane helix</keyword>
<evidence type="ECO:0000256" key="7">
    <source>
        <dbReference type="ARBA" id="ARBA00023136"/>
    </source>
</evidence>
<evidence type="ECO:0000256" key="8">
    <source>
        <dbReference type="PROSITE-ProRule" id="PRU00282"/>
    </source>
</evidence>
<evidence type="ECO:0000256" key="6">
    <source>
        <dbReference type="ARBA" id="ARBA00022989"/>
    </source>
</evidence>
<keyword evidence="5" id="KW-0677">Repeat</keyword>
<feature type="transmembrane region" description="Helical" evidence="10">
    <location>
        <begin position="216"/>
        <end position="238"/>
    </location>
</feature>
<dbReference type="SUPFAM" id="SSF103506">
    <property type="entry name" value="Mitochondrial carrier"/>
    <property type="match status" value="1"/>
</dbReference>
<dbReference type="PROSITE" id="PS50920">
    <property type="entry name" value="SOLCAR"/>
    <property type="match status" value="3"/>
</dbReference>
<sequence length="334" mass="36200">MAGDARGGQEPPRHVGGAEDDRTFDGCGAGPQVDDSLVDEPSGNISVEHIQAACLEKGFICTAAAPLDRVKFIMQCQRELQRSGVLETSFGSSWQCFRGIASTEGVRSFWRGNLIQVAALLPTIVTHVFIGGPTQRFVYNNFPLTFPFGQTAATYTAVLCGALAVSMVSYPLDFARFRLAVDMKSGQGLSYDYRHSLAFFAQPIFSESPHLLYTGIGLYVLGSVMYGMLHTAMVQLVLPRLPAEVDGYDAFAAHVGTGLGASAVSTLGLHPVDTVRRRMMIAVTRDDLRYNSARHCLSYILLTEGLMGLYRGATFTLVRMSFVSSLSLAWAVAT</sequence>
<name>G0UR89_TRYCI</name>
<dbReference type="InterPro" id="IPR002067">
    <property type="entry name" value="MCP"/>
</dbReference>
<dbReference type="AlphaFoldDB" id="G0UR89"/>
<feature type="compositionally biased region" description="Basic and acidic residues" evidence="11">
    <location>
        <begin position="11"/>
        <end position="24"/>
    </location>
</feature>
<dbReference type="PANTHER" id="PTHR45635:SF42">
    <property type="entry name" value="ADP_ATP TRANSLOCASE"/>
    <property type="match status" value="1"/>
</dbReference>
<feature type="transmembrane region" description="Helical" evidence="10">
    <location>
        <begin position="250"/>
        <end position="270"/>
    </location>
</feature>